<evidence type="ECO:0000256" key="1">
    <source>
        <dbReference type="ARBA" id="ARBA00004305"/>
    </source>
</evidence>
<sequence>MPGGPAGPRGLYRRLLRLHRALPPALRELGDRYVREEFRKHKAAGPAEAQRFLREWEEGTSHFSESWVVMAGVGFGHGWMQGIGLALLPGVSCSGVRCPLGAAPMVCAPSNAGLEAGVGTCSSSMEAADSLGAGHSKKQHPSHWGLTMAASHFRQPLPGPKVNTSSPEAGEHRAQLGKHQRAGLSHCDQSPQGVFAFVKGCHDVFLTLVFSHSFYDPFL</sequence>
<proteinExistence type="inferred from homology"/>
<dbReference type="Ensembl" id="ENSABRT00000005597.1">
    <property type="protein sequence ID" value="ENSABRP00000003887.1"/>
    <property type="gene ID" value="ENSABRG00000003628.1"/>
</dbReference>
<comment type="subunit">
    <text evidence="6">Interacts with the iron-sulfur protein subunit within the SDH catalytic dimer.</text>
</comment>
<evidence type="ECO:0000256" key="5">
    <source>
        <dbReference type="ARBA" id="ARBA00023186"/>
    </source>
</evidence>
<dbReference type="PANTHER" id="PTHR13137:SF6">
    <property type="entry name" value="SUCCINATE DEHYDROGENASE ASSEMBLY FACTOR 3, MITOCHONDRIAL"/>
    <property type="match status" value="1"/>
</dbReference>
<comment type="similarity">
    <text evidence="2 6">Belongs to the complex I LYR family. SDHAF3 subfamily.</text>
</comment>
<dbReference type="AlphaFoldDB" id="A0A8B9BGB3"/>
<keyword evidence="4 6" id="KW-0496">Mitochondrion</keyword>
<evidence type="ECO:0000256" key="4">
    <source>
        <dbReference type="ARBA" id="ARBA00023128"/>
    </source>
</evidence>
<comment type="subcellular location">
    <subcellularLocation>
        <location evidence="1 6">Mitochondrion matrix</location>
    </subcellularLocation>
</comment>
<dbReference type="Pfam" id="PF13233">
    <property type="entry name" value="Complex1_LYR_2"/>
    <property type="match status" value="1"/>
</dbReference>
<keyword evidence="3" id="KW-0809">Transit peptide</keyword>
<dbReference type="PANTHER" id="PTHR13137">
    <property type="entry name" value="DC11 ACN9 HOMOLOG"/>
    <property type="match status" value="1"/>
</dbReference>
<dbReference type="Proteomes" id="UP000694426">
    <property type="component" value="Unplaced"/>
</dbReference>
<reference evidence="7" key="2">
    <citation type="submission" date="2025-09" db="UniProtKB">
        <authorList>
            <consortium name="Ensembl"/>
        </authorList>
    </citation>
    <scope>IDENTIFICATION</scope>
</reference>
<name>A0A8B9BGB3_9AVES</name>
<reference evidence="7" key="1">
    <citation type="submission" date="2025-08" db="UniProtKB">
        <authorList>
            <consortium name="Ensembl"/>
        </authorList>
    </citation>
    <scope>IDENTIFICATION</scope>
</reference>
<evidence type="ECO:0000256" key="6">
    <source>
        <dbReference type="RuleBase" id="RU368039"/>
    </source>
</evidence>
<accession>A0A8B9BGB3</accession>
<comment type="function">
    <text evidence="6">Plays an essential role in the assembly of succinate dehydrogenase (SDH), an enzyme complex (also referred to as respiratory complex II) that is a component of both the tricarboxylic acid (TCA) cycle and the mitochondrial electron transport chain, and which couples the oxidation of succinate to fumarate with the reduction of ubiquinone (coenzyme Q) to ubiquinol. Promotes maturation of the iron-sulfur protein subunit of the SDH catalytic dimer, protecting it from the deleterious effects of oxidants. May act together with SDHAF1.</text>
</comment>
<dbReference type="InterPro" id="IPR008381">
    <property type="entry name" value="SDHAF3/Sdh7"/>
</dbReference>
<evidence type="ECO:0000313" key="8">
    <source>
        <dbReference type="Proteomes" id="UP000694426"/>
    </source>
</evidence>
<keyword evidence="8" id="KW-1185">Reference proteome</keyword>
<dbReference type="GO" id="GO:0005758">
    <property type="term" value="C:mitochondrial intermembrane space"/>
    <property type="evidence" value="ECO:0007669"/>
    <property type="project" value="TreeGrafter"/>
</dbReference>
<evidence type="ECO:0000313" key="7">
    <source>
        <dbReference type="Ensembl" id="ENSABRP00000003887.1"/>
    </source>
</evidence>
<dbReference type="GO" id="GO:0005759">
    <property type="term" value="C:mitochondrial matrix"/>
    <property type="evidence" value="ECO:0007669"/>
    <property type="project" value="UniProtKB-SubCell"/>
</dbReference>
<evidence type="ECO:0000256" key="3">
    <source>
        <dbReference type="ARBA" id="ARBA00022946"/>
    </source>
</evidence>
<dbReference type="GeneTree" id="ENSGT00940000175476"/>
<evidence type="ECO:0000256" key="2">
    <source>
        <dbReference type="ARBA" id="ARBA00006020"/>
    </source>
</evidence>
<protein>
    <recommendedName>
        <fullName evidence="6">Succinate dehydrogenase assembly factor 3</fullName>
        <shortName evidence="6">SDH assembly factor 3</shortName>
        <shortName evidence="6">SDHAF3</shortName>
    </recommendedName>
</protein>
<dbReference type="CDD" id="cd20270">
    <property type="entry name" value="Complex1_LYR_SDHAF3_LYRM10"/>
    <property type="match status" value="1"/>
</dbReference>
<organism evidence="7 8">
    <name type="scientific">Anser brachyrhynchus</name>
    <name type="common">Pink-footed goose</name>
    <dbReference type="NCBI Taxonomy" id="132585"/>
    <lineage>
        <taxon>Eukaryota</taxon>
        <taxon>Metazoa</taxon>
        <taxon>Chordata</taxon>
        <taxon>Craniata</taxon>
        <taxon>Vertebrata</taxon>
        <taxon>Euteleostomi</taxon>
        <taxon>Archelosauria</taxon>
        <taxon>Archosauria</taxon>
        <taxon>Dinosauria</taxon>
        <taxon>Saurischia</taxon>
        <taxon>Theropoda</taxon>
        <taxon>Coelurosauria</taxon>
        <taxon>Aves</taxon>
        <taxon>Neognathae</taxon>
        <taxon>Galloanserae</taxon>
        <taxon>Anseriformes</taxon>
        <taxon>Anatidae</taxon>
        <taxon>Anserinae</taxon>
        <taxon>Anser</taxon>
    </lineage>
</organism>
<keyword evidence="5 6" id="KW-0143">Chaperone</keyword>
<dbReference type="GO" id="GO:0034553">
    <property type="term" value="P:mitochondrial respiratory chain complex II assembly"/>
    <property type="evidence" value="ECO:0007669"/>
    <property type="project" value="UniProtKB-UniRule"/>
</dbReference>
<dbReference type="GO" id="GO:0006105">
    <property type="term" value="P:succinate metabolic process"/>
    <property type="evidence" value="ECO:0007669"/>
    <property type="project" value="TreeGrafter"/>
</dbReference>